<comment type="caution">
    <text evidence="1">The sequence shown here is derived from an EMBL/GenBank/DDBJ whole genome shotgun (WGS) entry which is preliminary data.</text>
</comment>
<dbReference type="EMBL" id="CAJGYM010000039">
    <property type="protein sequence ID" value="CAD6193846.1"/>
    <property type="molecule type" value="Genomic_DNA"/>
</dbReference>
<gene>
    <name evidence="1" type="ORF">CAUJ_LOCUS9765</name>
</gene>
<reference evidence="1" key="1">
    <citation type="submission" date="2020-10" db="EMBL/GenBank/DDBJ databases">
        <authorList>
            <person name="Kikuchi T."/>
        </authorList>
    </citation>
    <scope>NUCLEOTIDE SEQUENCE</scope>
    <source>
        <strain evidence="1">NKZ352</strain>
    </source>
</reference>
<sequence length="189" mass="21985">MSEEKLKNKEVWKFYRWSTVSYTNFLKFRKLQRRQFVKKQGKRMISPPSDDVVVDVEKGIVALPLGRPPTPRTIDFTLHGLVWRTRCYWDQSKRNVVFNLTCSPENYSTFWTVKSKVEIFLKLKHEEALPSSVEHLFDVSAKGIQMTCTAENLSLDVVRGWTGHGTIPPWFIEIRLIVKIGILSMHGQS</sequence>
<keyword evidence="2" id="KW-1185">Reference proteome</keyword>
<accession>A0A8S1HB57</accession>
<dbReference type="AlphaFoldDB" id="A0A8S1HB57"/>
<protein>
    <submittedName>
        <fullName evidence="1">Uncharacterized protein</fullName>
    </submittedName>
</protein>
<evidence type="ECO:0000313" key="2">
    <source>
        <dbReference type="Proteomes" id="UP000835052"/>
    </source>
</evidence>
<name>A0A8S1HB57_9PELO</name>
<proteinExistence type="predicted"/>
<dbReference type="Proteomes" id="UP000835052">
    <property type="component" value="Unassembled WGS sequence"/>
</dbReference>
<organism evidence="1 2">
    <name type="scientific">Caenorhabditis auriculariae</name>
    <dbReference type="NCBI Taxonomy" id="2777116"/>
    <lineage>
        <taxon>Eukaryota</taxon>
        <taxon>Metazoa</taxon>
        <taxon>Ecdysozoa</taxon>
        <taxon>Nematoda</taxon>
        <taxon>Chromadorea</taxon>
        <taxon>Rhabditida</taxon>
        <taxon>Rhabditina</taxon>
        <taxon>Rhabditomorpha</taxon>
        <taxon>Rhabditoidea</taxon>
        <taxon>Rhabditidae</taxon>
        <taxon>Peloderinae</taxon>
        <taxon>Caenorhabditis</taxon>
    </lineage>
</organism>
<evidence type="ECO:0000313" key="1">
    <source>
        <dbReference type="EMBL" id="CAD6193846.1"/>
    </source>
</evidence>